<evidence type="ECO:0000256" key="2">
    <source>
        <dbReference type="ARBA" id="ARBA00022741"/>
    </source>
</evidence>
<dbReference type="PANTHER" id="PTHR30258">
    <property type="entry name" value="TYPE II SECRETION SYSTEM PROTEIN GSPE-RELATED"/>
    <property type="match status" value="1"/>
</dbReference>
<gene>
    <name evidence="5" type="ORF">A3A75_03395</name>
</gene>
<dbReference type="Pfam" id="PF05157">
    <property type="entry name" value="MshEN"/>
    <property type="match status" value="1"/>
</dbReference>
<name>A0A1F8B637_9BACT</name>
<dbReference type="PROSITE" id="PS00662">
    <property type="entry name" value="T2SP_E"/>
    <property type="match status" value="1"/>
</dbReference>
<evidence type="ECO:0000256" key="3">
    <source>
        <dbReference type="ARBA" id="ARBA00022840"/>
    </source>
</evidence>
<comment type="caution">
    <text evidence="5">The sequence shown here is derived from an EMBL/GenBank/DDBJ whole genome shotgun (WGS) entry which is preliminary data.</text>
</comment>
<dbReference type="InterPro" id="IPR001482">
    <property type="entry name" value="T2SS/T4SS_dom"/>
</dbReference>
<dbReference type="SMART" id="SM00382">
    <property type="entry name" value="AAA"/>
    <property type="match status" value="1"/>
</dbReference>
<dbReference type="InterPro" id="IPR003593">
    <property type="entry name" value="AAA+_ATPase"/>
</dbReference>
<evidence type="ECO:0000256" key="1">
    <source>
        <dbReference type="ARBA" id="ARBA00006611"/>
    </source>
</evidence>
<evidence type="ECO:0000313" key="6">
    <source>
        <dbReference type="Proteomes" id="UP000179018"/>
    </source>
</evidence>
<dbReference type="InterPro" id="IPR027417">
    <property type="entry name" value="P-loop_NTPase"/>
</dbReference>
<sequence length="565" mass="63121">MRLYSDQDLFEALKELEVIKLDLLQEVYNLSLEGKIPFNELLLRKDLISDANLGKVIAELISYPFANLEEITIDEGALKVIPEVYARSQEIVAFKKDKEGLHLAMVNPANNQIKEFVNKKTGLPVKVYYATSRGIENGLNLYSKDVKKVFDEIIKESIEEARGTKKPEPSIIKIVDTTVQYAYQNKASDIHVEPSDIDSVIRFRIDGILHDIVHLPIELHSQVVTRVKIMAKLRTDEHQSAQDGKISVKIVSENLDIRVSIVPVVDGEKIVMRLLSERSRQFSLQDLGFVGDDFKKISDAYQKPHGMILATGPTGSGKTTTLYAILKLLNRRDVNIMTIEDPVEYDIEGVNQIQVNAATNLTFAAGLKSIVRQDPDIILVGEIRDEDTADISVNAAMTGHLVLSTLHTNDAATSIPRLLDLGVEPYLVASTVNIIIAQRLVRKICVQCRVSQELGKVEKQDSEEFSSTLPEEFIKKYFGNLDNVRIYKGKGCSVCHNSGYLGRLGIFEVLVVDDEVRAAIVAKKDASEIKKIAVKNGMRTMIENGFEKIKDGTTTIEEVLRVTKD</sequence>
<organism evidence="5 6">
    <name type="scientific">Candidatus Woesebacteria bacterium RIFCSPLOWO2_01_FULL_39_10</name>
    <dbReference type="NCBI Taxonomy" id="1802516"/>
    <lineage>
        <taxon>Bacteria</taxon>
        <taxon>Candidatus Woeseibacteriota</taxon>
    </lineage>
</organism>
<evidence type="ECO:0000259" key="4">
    <source>
        <dbReference type="PROSITE" id="PS00662"/>
    </source>
</evidence>
<reference evidence="5 6" key="1">
    <citation type="journal article" date="2016" name="Nat. Commun.">
        <title>Thousands of microbial genomes shed light on interconnected biogeochemical processes in an aquifer system.</title>
        <authorList>
            <person name="Anantharaman K."/>
            <person name="Brown C.T."/>
            <person name="Hug L.A."/>
            <person name="Sharon I."/>
            <person name="Castelle C.J."/>
            <person name="Probst A.J."/>
            <person name="Thomas B.C."/>
            <person name="Singh A."/>
            <person name="Wilkins M.J."/>
            <person name="Karaoz U."/>
            <person name="Brodie E.L."/>
            <person name="Williams K.H."/>
            <person name="Hubbard S.S."/>
            <person name="Banfield J.F."/>
        </authorList>
    </citation>
    <scope>NUCLEOTIDE SEQUENCE [LARGE SCALE GENOMIC DNA]</scope>
</reference>
<feature type="domain" description="Bacterial type II secretion system protein E" evidence="4">
    <location>
        <begin position="371"/>
        <end position="385"/>
    </location>
</feature>
<dbReference type="Pfam" id="PF00437">
    <property type="entry name" value="T2SSE"/>
    <property type="match status" value="1"/>
</dbReference>
<comment type="similarity">
    <text evidence="1">Belongs to the GSP E family.</text>
</comment>
<accession>A0A1F8B637</accession>
<dbReference type="AlphaFoldDB" id="A0A1F8B637"/>
<dbReference type="Gene3D" id="3.30.450.90">
    <property type="match status" value="1"/>
</dbReference>
<dbReference type="EMBL" id="MGHC01000022">
    <property type="protein sequence ID" value="OGM59370.1"/>
    <property type="molecule type" value="Genomic_DNA"/>
</dbReference>
<dbReference type="FunFam" id="3.40.50.300:FF:000398">
    <property type="entry name" value="Type IV pilus assembly ATPase PilB"/>
    <property type="match status" value="1"/>
</dbReference>
<dbReference type="GO" id="GO:0005524">
    <property type="term" value="F:ATP binding"/>
    <property type="evidence" value="ECO:0007669"/>
    <property type="project" value="UniProtKB-KW"/>
</dbReference>
<protein>
    <recommendedName>
        <fullName evidence="4">Bacterial type II secretion system protein E domain-containing protein</fullName>
    </recommendedName>
</protein>
<keyword evidence="2" id="KW-0547">Nucleotide-binding</keyword>
<dbReference type="GO" id="GO:0016887">
    <property type="term" value="F:ATP hydrolysis activity"/>
    <property type="evidence" value="ECO:0007669"/>
    <property type="project" value="TreeGrafter"/>
</dbReference>
<dbReference type="STRING" id="1802516.A3A75_03395"/>
<dbReference type="Gene3D" id="3.30.300.160">
    <property type="entry name" value="Type II secretion system, protein E, N-terminal domain"/>
    <property type="match status" value="1"/>
</dbReference>
<evidence type="ECO:0000313" key="5">
    <source>
        <dbReference type="EMBL" id="OGM59370.1"/>
    </source>
</evidence>
<dbReference type="CDD" id="cd01129">
    <property type="entry name" value="PulE-GspE-like"/>
    <property type="match status" value="1"/>
</dbReference>
<dbReference type="InterPro" id="IPR037257">
    <property type="entry name" value="T2SS_E_N_sf"/>
</dbReference>
<dbReference type="GO" id="GO:0005886">
    <property type="term" value="C:plasma membrane"/>
    <property type="evidence" value="ECO:0007669"/>
    <property type="project" value="TreeGrafter"/>
</dbReference>
<dbReference type="Gene3D" id="3.40.50.300">
    <property type="entry name" value="P-loop containing nucleotide triphosphate hydrolases"/>
    <property type="match status" value="1"/>
</dbReference>
<dbReference type="Proteomes" id="UP000179018">
    <property type="component" value="Unassembled WGS sequence"/>
</dbReference>
<dbReference type="InterPro" id="IPR007831">
    <property type="entry name" value="T2SS_GspE_N"/>
</dbReference>
<keyword evidence="3" id="KW-0067">ATP-binding</keyword>
<proteinExistence type="inferred from homology"/>
<dbReference type="SUPFAM" id="SSF52540">
    <property type="entry name" value="P-loop containing nucleoside triphosphate hydrolases"/>
    <property type="match status" value="1"/>
</dbReference>
<dbReference type="PANTHER" id="PTHR30258:SF3">
    <property type="entry name" value="SLL1921 PROTEIN"/>
    <property type="match status" value="1"/>
</dbReference>
<dbReference type="SUPFAM" id="SSF160246">
    <property type="entry name" value="EspE N-terminal domain-like"/>
    <property type="match status" value="1"/>
</dbReference>